<dbReference type="SUPFAM" id="SSF55347">
    <property type="entry name" value="Glyceraldehyde-3-phosphate dehydrogenase-like, C-terminal domain"/>
    <property type="match status" value="1"/>
</dbReference>
<dbReference type="Proteomes" id="UP000290289">
    <property type="component" value="Chromosome 10"/>
</dbReference>
<dbReference type="STRING" id="3750.A0A498IXD8"/>
<dbReference type="AlphaFoldDB" id="A0A498IXD8"/>
<reference evidence="1 2" key="1">
    <citation type="submission" date="2018-10" db="EMBL/GenBank/DDBJ databases">
        <title>A high-quality apple genome assembly.</title>
        <authorList>
            <person name="Hu J."/>
        </authorList>
    </citation>
    <scope>NUCLEOTIDE SEQUENCE [LARGE SCALE GENOMIC DNA]</scope>
    <source>
        <strain evidence="2">cv. HFTH1</strain>
        <tissue evidence="1">Young leaf</tissue>
    </source>
</reference>
<evidence type="ECO:0000313" key="2">
    <source>
        <dbReference type="Proteomes" id="UP000290289"/>
    </source>
</evidence>
<accession>A0A498IXD8</accession>
<name>A0A498IXD8_MALDO</name>
<protein>
    <submittedName>
        <fullName evidence="1">Uncharacterized protein</fullName>
    </submittedName>
</protein>
<gene>
    <name evidence="1" type="ORF">DVH24_037643</name>
</gene>
<organism evidence="1 2">
    <name type="scientific">Malus domestica</name>
    <name type="common">Apple</name>
    <name type="synonym">Pyrus malus</name>
    <dbReference type="NCBI Taxonomy" id="3750"/>
    <lineage>
        <taxon>Eukaryota</taxon>
        <taxon>Viridiplantae</taxon>
        <taxon>Streptophyta</taxon>
        <taxon>Embryophyta</taxon>
        <taxon>Tracheophyta</taxon>
        <taxon>Spermatophyta</taxon>
        <taxon>Magnoliopsida</taxon>
        <taxon>eudicotyledons</taxon>
        <taxon>Gunneridae</taxon>
        <taxon>Pentapetalae</taxon>
        <taxon>rosids</taxon>
        <taxon>fabids</taxon>
        <taxon>Rosales</taxon>
        <taxon>Rosaceae</taxon>
        <taxon>Amygdaloideae</taxon>
        <taxon>Maleae</taxon>
        <taxon>Malus</taxon>
    </lineage>
</organism>
<proteinExistence type="predicted"/>
<evidence type="ECO:0000313" key="1">
    <source>
        <dbReference type="EMBL" id="RXH87998.1"/>
    </source>
</evidence>
<keyword evidence="2" id="KW-1185">Reference proteome</keyword>
<dbReference type="EMBL" id="RDQH01000336">
    <property type="protein sequence ID" value="RXH87998.1"/>
    <property type="molecule type" value="Genomic_DNA"/>
</dbReference>
<dbReference type="PANTHER" id="PTHR46368">
    <property type="match status" value="1"/>
</dbReference>
<comment type="caution">
    <text evidence="1">The sequence shown here is derived from an EMBL/GenBank/DDBJ whole genome shotgun (WGS) entry which is preliminary data.</text>
</comment>
<sequence>MFIRLAHAHNCDDTGFGLLGIHTVFTFPCDPEFIKNDIRVKPDLDAHGALGDAGWYRIRAILWANNYRLPKTVIALRGPVLNEA</sequence>
<dbReference type="PANTHER" id="PTHR46368:SF19">
    <property type="entry name" value="GFO_IDH_MOCA-LIKE OXIDOREDUCTASE N-TERMINAL DOMAIN-CONTAINING PROTEIN"/>
    <property type="match status" value="1"/>
</dbReference>
<dbReference type="Gene3D" id="3.30.360.10">
    <property type="entry name" value="Dihydrodipicolinate Reductase, domain 2"/>
    <property type="match status" value="1"/>
</dbReference>